<evidence type="ECO:0000256" key="17">
    <source>
        <dbReference type="SAM" id="Phobius"/>
    </source>
</evidence>
<evidence type="ECO:0000256" key="9">
    <source>
        <dbReference type="ARBA" id="ARBA00022968"/>
    </source>
</evidence>
<dbReference type="Pfam" id="PF04790">
    <property type="entry name" value="Sarcoglycan_1"/>
    <property type="match status" value="1"/>
</dbReference>
<keyword evidence="10 17" id="KW-1133">Transmembrane helix</keyword>
<evidence type="ECO:0000313" key="18">
    <source>
        <dbReference type="EMBL" id="LAC24277.1"/>
    </source>
</evidence>
<name>A0A6A7G045_9CRUS</name>
<dbReference type="AlphaFoldDB" id="A0A6A7G045"/>
<evidence type="ECO:0000256" key="2">
    <source>
        <dbReference type="ARBA" id="ARBA00004245"/>
    </source>
</evidence>
<feature type="transmembrane region" description="Helical" evidence="17">
    <location>
        <begin position="69"/>
        <end position="95"/>
    </location>
</feature>
<dbReference type="GO" id="GO:0042383">
    <property type="term" value="C:sarcolemma"/>
    <property type="evidence" value="ECO:0007669"/>
    <property type="project" value="UniProtKB-SubCell"/>
</dbReference>
<feature type="region of interest" description="Disordered" evidence="16">
    <location>
        <begin position="305"/>
        <end position="336"/>
    </location>
</feature>
<organism evidence="18">
    <name type="scientific">Hirondellea gigas</name>
    <dbReference type="NCBI Taxonomy" id="1518452"/>
    <lineage>
        <taxon>Eukaryota</taxon>
        <taxon>Metazoa</taxon>
        <taxon>Ecdysozoa</taxon>
        <taxon>Arthropoda</taxon>
        <taxon>Crustacea</taxon>
        <taxon>Multicrustacea</taxon>
        <taxon>Malacostraca</taxon>
        <taxon>Eumalacostraca</taxon>
        <taxon>Peracarida</taxon>
        <taxon>Amphipoda</taxon>
        <taxon>Amphilochidea</taxon>
        <taxon>Lysianassida</taxon>
        <taxon>Lysianassidira</taxon>
        <taxon>Lysianassoidea</taxon>
        <taxon>Lysianassidae</taxon>
        <taxon>Hirondellea</taxon>
    </lineage>
</organism>
<keyword evidence="14" id="KW-0206">Cytoskeleton</keyword>
<dbReference type="EMBL" id="IACT01005110">
    <property type="protein sequence ID" value="LAC24277.1"/>
    <property type="molecule type" value="mRNA"/>
</dbReference>
<keyword evidence="13" id="KW-0325">Glycoprotein</keyword>
<evidence type="ECO:0000256" key="8">
    <source>
        <dbReference type="ARBA" id="ARBA00022692"/>
    </source>
</evidence>
<evidence type="ECO:0000256" key="13">
    <source>
        <dbReference type="ARBA" id="ARBA00023180"/>
    </source>
</evidence>
<dbReference type="PANTHER" id="PTHR21142">
    <property type="entry name" value="SARCOGLYCANS"/>
    <property type="match status" value="1"/>
</dbReference>
<evidence type="ECO:0000256" key="3">
    <source>
        <dbReference type="ARBA" id="ARBA00004274"/>
    </source>
</evidence>
<dbReference type="GO" id="GO:0007517">
    <property type="term" value="P:muscle organ development"/>
    <property type="evidence" value="ECO:0007669"/>
    <property type="project" value="InterPro"/>
</dbReference>
<evidence type="ECO:0000256" key="14">
    <source>
        <dbReference type="ARBA" id="ARBA00023212"/>
    </source>
</evidence>
<comment type="subunit">
    <text evidence="15">Cross-link to form 2 major subcomplexes: one consisting of SGCB, SGCD and SGCG and the other consisting of SGCB and SGCD. The association between SGCB and SGCG is particularly strong while SGCA is loosely associated with the other sarcoglycans.</text>
</comment>
<evidence type="ECO:0000256" key="5">
    <source>
        <dbReference type="ARBA" id="ARBA00015329"/>
    </source>
</evidence>
<evidence type="ECO:0000256" key="6">
    <source>
        <dbReference type="ARBA" id="ARBA00022475"/>
    </source>
</evidence>
<comment type="subcellular location">
    <subcellularLocation>
        <location evidence="3">Cell membrane</location>
        <location evidence="3">Sarcolemma</location>
        <topology evidence="3">Single-pass type II membrane protein</topology>
    </subcellularLocation>
    <subcellularLocation>
        <location evidence="2">Cytoplasm</location>
        <location evidence="2">Cytoskeleton</location>
    </subcellularLocation>
</comment>
<dbReference type="InterPro" id="IPR006875">
    <property type="entry name" value="Sarcoglycan"/>
</dbReference>
<evidence type="ECO:0000256" key="1">
    <source>
        <dbReference type="ARBA" id="ARBA00002860"/>
    </source>
</evidence>
<protein>
    <recommendedName>
        <fullName evidence="5">Beta-sarcoglycan</fullName>
    </recommendedName>
</protein>
<keyword evidence="7" id="KW-0963">Cytoplasm</keyword>
<keyword evidence="11 17" id="KW-0472">Membrane</keyword>
<evidence type="ECO:0000256" key="16">
    <source>
        <dbReference type="SAM" id="MobiDB-lite"/>
    </source>
</evidence>
<evidence type="ECO:0000256" key="10">
    <source>
        <dbReference type="ARBA" id="ARBA00022989"/>
    </source>
</evidence>
<proteinExistence type="evidence at transcript level"/>
<evidence type="ECO:0000256" key="4">
    <source>
        <dbReference type="ARBA" id="ARBA00007574"/>
    </source>
</evidence>
<keyword evidence="9" id="KW-0735">Signal-anchor</keyword>
<dbReference type="InterPro" id="IPR027659">
    <property type="entry name" value="Sgcb"/>
</dbReference>
<keyword evidence="12" id="KW-1015">Disulfide bond</keyword>
<evidence type="ECO:0000256" key="12">
    <source>
        <dbReference type="ARBA" id="ARBA00023157"/>
    </source>
</evidence>
<keyword evidence="8 17" id="KW-0812">Transmembrane</keyword>
<comment type="function">
    <text evidence="1">Component of the sarcoglycan complex, a subcomplex of the dystrophin-glycoprotein complex which forms a link between the F-actin cytoskeleton and the extracellular matrix.</text>
</comment>
<dbReference type="GO" id="GO:0016012">
    <property type="term" value="C:sarcoglycan complex"/>
    <property type="evidence" value="ECO:0007669"/>
    <property type="project" value="InterPro"/>
</dbReference>
<keyword evidence="6" id="KW-1003">Cell membrane</keyword>
<evidence type="ECO:0000256" key="15">
    <source>
        <dbReference type="ARBA" id="ARBA00026041"/>
    </source>
</evidence>
<comment type="similarity">
    <text evidence="4">Belongs to the sarcoglycan beta/delta/gamma/zeta family.</text>
</comment>
<sequence length="376" mass="40573">MISDGVLGSSEVEDGDGITTTMPVMTDEGLVANSSLERATLTRRTARRLQTQYSNALAPGKSMSGGSGVFWTMVFVLLLLALCNLALTFFAMGVLRLGIGMESIEFITEPQPMLKLFGLADLGLVQQKDGILTTYAGESLSITGDNSQVSIGVNTVRPSPALHISQHSVRVVNVNKFQVLEPETGRTVFSTDHPSFAVPRGVKNLHVQRTQTPRIVSPTYADLAIRADSTIRVKGNEGVSMSGRTLEWNADQDIYLRSFNGSLILDGGSGGIFVEVNNLPLAGQEVDHSWDRGQYKLCVCHKSVSSGKGGDFSSRDGSDFSNTGGGRGSANTAREIPPNTLEEGRLFRVPVPLDNMRRSKQHQINCASFTNPCMTM</sequence>
<evidence type="ECO:0000256" key="11">
    <source>
        <dbReference type="ARBA" id="ARBA00023136"/>
    </source>
</evidence>
<accession>A0A6A7G045</accession>
<evidence type="ECO:0000256" key="7">
    <source>
        <dbReference type="ARBA" id="ARBA00022490"/>
    </source>
</evidence>
<dbReference type="GO" id="GO:0005856">
    <property type="term" value="C:cytoskeleton"/>
    <property type="evidence" value="ECO:0007669"/>
    <property type="project" value="UniProtKB-SubCell"/>
</dbReference>
<reference evidence="18" key="1">
    <citation type="submission" date="2017-11" db="EMBL/GenBank/DDBJ databases">
        <title>The sensing device of the deep-sea amphipod.</title>
        <authorList>
            <person name="Kobayashi H."/>
            <person name="Nagahama T."/>
            <person name="Arai W."/>
            <person name="Sasagawa Y."/>
            <person name="Umeda M."/>
            <person name="Hayashi T."/>
            <person name="Nikaido I."/>
            <person name="Watanabe H."/>
            <person name="Oguri K."/>
            <person name="Kitazato H."/>
            <person name="Fujioka K."/>
            <person name="Kido Y."/>
            <person name="Takami H."/>
        </authorList>
    </citation>
    <scope>NUCLEOTIDE SEQUENCE</scope>
    <source>
        <tissue evidence="18">Whole body</tissue>
    </source>
</reference>
<dbReference type="PANTHER" id="PTHR21142:SF2">
    <property type="entry name" value="BETA-SARCOGLYCAN"/>
    <property type="match status" value="1"/>
</dbReference>